<evidence type="ECO:0008006" key="4">
    <source>
        <dbReference type="Google" id="ProtNLM"/>
    </source>
</evidence>
<protein>
    <recommendedName>
        <fullName evidence="4">Saposin B-type domain-containing protein</fullName>
    </recommendedName>
</protein>
<evidence type="ECO:0000256" key="1">
    <source>
        <dbReference type="SAM" id="SignalP"/>
    </source>
</evidence>
<keyword evidence="1" id="KW-0732">Signal</keyword>
<sequence length="72" mass="8064">MNFLFVVAFTTMLCGAVSGQYEEINRICSDPQYYTICRETLIDTLVNALASEYLAGGFGEQPSYDQVDPYYG</sequence>
<proteinExistence type="predicted"/>
<reference evidence="2 3" key="1">
    <citation type="submission" date="2014-03" db="EMBL/GenBank/DDBJ databases">
        <title>Draft genome of the hookworm Oesophagostomum dentatum.</title>
        <authorList>
            <person name="Mitreva M."/>
        </authorList>
    </citation>
    <scope>NUCLEOTIDE SEQUENCE [LARGE SCALE GENOMIC DNA]</scope>
    <source>
        <strain evidence="2 3">OD-Hann</strain>
    </source>
</reference>
<feature type="chain" id="PRO_5002062523" description="Saposin B-type domain-containing protein" evidence="1">
    <location>
        <begin position="20"/>
        <end position="72"/>
    </location>
</feature>
<dbReference type="EMBL" id="KN550444">
    <property type="protein sequence ID" value="KHJ94145.1"/>
    <property type="molecule type" value="Genomic_DNA"/>
</dbReference>
<accession>A0A0B1TFL3</accession>
<dbReference type="AlphaFoldDB" id="A0A0B1TFL3"/>
<name>A0A0B1TFL3_OESDE</name>
<evidence type="ECO:0000313" key="3">
    <source>
        <dbReference type="Proteomes" id="UP000053660"/>
    </source>
</evidence>
<feature type="signal peptide" evidence="1">
    <location>
        <begin position="1"/>
        <end position="19"/>
    </location>
</feature>
<dbReference type="Proteomes" id="UP000053660">
    <property type="component" value="Unassembled WGS sequence"/>
</dbReference>
<evidence type="ECO:0000313" key="2">
    <source>
        <dbReference type="EMBL" id="KHJ94145.1"/>
    </source>
</evidence>
<organism evidence="2 3">
    <name type="scientific">Oesophagostomum dentatum</name>
    <name type="common">Nodular worm</name>
    <dbReference type="NCBI Taxonomy" id="61180"/>
    <lineage>
        <taxon>Eukaryota</taxon>
        <taxon>Metazoa</taxon>
        <taxon>Ecdysozoa</taxon>
        <taxon>Nematoda</taxon>
        <taxon>Chromadorea</taxon>
        <taxon>Rhabditida</taxon>
        <taxon>Rhabditina</taxon>
        <taxon>Rhabditomorpha</taxon>
        <taxon>Strongyloidea</taxon>
        <taxon>Strongylidae</taxon>
        <taxon>Oesophagostomum</taxon>
    </lineage>
</organism>
<gene>
    <name evidence="2" type="ORF">OESDEN_05930</name>
</gene>
<keyword evidence="3" id="KW-1185">Reference proteome</keyword>